<evidence type="ECO:0000313" key="3">
    <source>
        <dbReference type="EMBL" id="GAU90700.1"/>
    </source>
</evidence>
<feature type="compositionally biased region" description="Low complexity" evidence="1">
    <location>
        <begin position="103"/>
        <end position="115"/>
    </location>
</feature>
<gene>
    <name evidence="3" type="primary">RvY_03080</name>
    <name evidence="3" type="synonym">RvY_03080.2</name>
    <name evidence="3" type="ORF">RvY_03080-2</name>
</gene>
<dbReference type="EMBL" id="BDGG01000001">
    <property type="protein sequence ID" value="GAU90700.1"/>
    <property type="molecule type" value="Genomic_DNA"/>
</dbReference>
<name>A0A1D1UQA6_RAMVA</name>
<accession>A0A1D1UQA6</accession>
<evidence type="ECO:0000256" key="1">
    <source>
        <dbReference type="SAM" id="MobiDB-lite"/>
    </source>
</evidence>
<dbReference type="InterPro" id="IPR007889">
    <property type="entry name" value="HTH_Psq"/>
</dbReference>
<feature type="domain" description="HTH psq-type" evidence="2">
    <location>
        <begin position="79"/>
        <end position="102"/>
    </location>
</feature>
<evidence type="ECO:0000259" key="2">
    <source>
        <dbReference type="Pfam" id="PF05225"/>
    </source>
</evidence>
<reference evidence="3 4" key="1">
    <citation type="journal article" date="2016" name="Nat. Commun.">
        <title>Extremotolerant tardigrade genome and improved radiotolerance of human cultured cells by tardigrade-unique protein.</title>
        <authorList>
            <person name="Hashimoto T."/>
            <person name="Horikawa D.D."/>
            <person name="Saito Y."/>
            <person name="Kuwahara H."/>
            <person name="Kozuka-Hata H."/>
            <person name="Shin-I T."/>
            <person name="Minakuchi Y."/>
            <person name="Ohishi K."/>
            <person name="Motoyama A."/>
            <person name="Aizu T."/>
            <person name="Enomoto A."/>
            <person name="Kondo K."/>
            <person name="Tanaka S."/>
            <person name="Hara Y."/>
            <person name="Koshikawa S."/>
            <person name="Sagara H."/>
            <person name="Miura T."/>
            <person name="Yokobori S."/>
            <person name="Miyagawa K."/>
            <person name="Suzuki Y."/>
            <person name="Kubo T."/>
            <person name="Oyama M."/>
            <person name="Kohara Y."/>
            <person name="Fujiyama A."/>
            <person name="Arakawa K."/>
            <person name="Katayama T."/>
            <person name="Toyoda A."/>
            <person name="Kunieda T."/>
        </authorList>
    </citation>
    <scope>NUCLEOTIDE SEQUENCE [LARGE SCALE GENOMIC DNA]</scope>
    <source>
        <strain evidence="3 4">YOKOZUNA-1</strain>
    </source>
</reference>
<dbReference type="GO" id="GO:0003677">
    <property type="term" value="F:DNA binding"/>
    <property type="evidence" value="ECO:0007669"/>
    <property type="project" value="InterPro"/>
</dbReference>
<dbReference type="Pfam" id="PF05225">
    <property type="entry name" value="HTH_psq"/>
    <property type="match status" value="1"/>
</dbReference>
<feature type="region of interest" description="Disordered" evidence="1">
    <location>
        <begin position="95"/>
        <end position="141"/>
    </location>
</feature>
<sequence length="141" mass="15595">MRVRHLIVNELHTTLSSLGTSWVTYLRRANNMRYGNATLPVFIKEICKLLELATFIFERDCHKMPQSKLCTAVEVSKQIMDAAIQAVKTEEMSQRSAAKAYGESQQAEESPPESSHGTSGWTNEVFPADGNGVSGATESML</sequence>
<protein>
    <recommendedName>
        <fullName evidence="2">HTH psq-type domain-containing protein</fullName>
    </recommendedName>
</protein>
<comment type="caution">
    <text evidence="3">The sequence shown here is derived from an EMBL/GenBank/DDBJ whole genome shotgun (WGS) entry which is preliminary data.</text>
</comment>
<dbReference type="Proteomes" id="UP000186922">
    <property type="component" value="Unassembled WGS sequence"/>
</dbReference>
<keyword evidence="4" id="KW-1185">Reference proteome</keyword>
<proteinExistence type="predicted"/>
<evidence type="ECO:0000313" key="4">
    <source>
        <dbReference type="Proteomes" id="UP000186922"/>
    </source>
</evidence>
<organism evidence="3 4">
    <name type="scientific">Ramazzottius varieornatus</name>
    <name type="common">Water bear</name>
    <name type="synonym">Tardigrade</name>
    <dbReference type="NCBI Taxonomy" id="947166"/>
    <lineage>
        <taxon>Eukaryota</taxon>
        <taxon>Metazoa</taxon>
        <taxon>Ecdysozoa</taxon>
        <taxon>Tardigrada</taxon>
        <taxon>Eutardigrada</taxon>
        <taxon>Parachela</taxon>
        <taxon>Hypsibioidea</taxon>
        <taxon>Ramazzottiidae</taxon>
        <taxon>Ramazzottius</taxon>
    </lineage>
</organism>
<dbReference type="AlphaFoldDB" id="A0A1D1UQA6"/>